<evidence type="ECO:0000256" key="3">
    <source>
        <dbReference type="ARBA" id="ARBA00022525"/>
    </source>
</evidence>
<keyword evidence="3" id="KW-0964">Secreted</keyword>
<dbReference type="PANTHER" id="PTHR33191">
    <property type="entry name" value="RIPENING-RELATED PROTEIN 2-RELATED"/>
    <property type="match status" value="1"/>
</dbReference>
<keyword evidence="7" id="KW-1185">Reference proteome</keyword>
<evidence type="ECO:0000256" key="1">
    <source>
        <dbReference type="ARBA" id="ARBA00004613"/>
    </source>
</evidence>
<evidence type="ECO:0000256" key="4">
    <source>
        <dbReference type="ARBA" id="ARBA00022729"/>
    </source>
</evidence>
<accession>A0A4P9WPM3</accession>
<dbReference type="OrthoDB" id="2136072at2759"/>
<dbReference type="AlphaFoldDB" id="A0A4P9WPM3"/>
<dbReference type="PANTHER" id="PTHR33191:SF58">
    <property type="entry name" value="RIPENING-RELATED PROTEIN 1"/>
    <property type="match status" value="1"/>
</dbReference>
<gene>
    <name evidence="6" type="ORF">BDK51DRAFT_20498</name>
</gene>
<protein>
    <recommendedName>
        <fullName evidence="8">RlpA-like double-psi beta-barrel-protein domain-containing protein-containing protein</fullName>
    </recommendedName>
</protein>
<dbReference type="Pfam" id="PF24300">
    <property type="entry name" value="KWL1"/>
    <property type="match status" value="1"/>
</dbReference>
<evidence type="ECO:0000313" key="6">
    <source>
        <dbReference type="EMBL" id="RKO94083.1"/>
    </source>
</evidence>
<dbReference type="GO" id="GO:0005576">
    <property type="term" value="C:extracellular region"/>
    <property type="evidence" value="ECO:0007669"/>
    <property type="project" value="UniProtKB-SubCell"/>
</dbReference>
<feature type="chain" id="PRO_5020926873" description="RlpA-like double-psi beta-barrel-protein domain-containing protein-containing protein" evidence="5">
    <location>
        <begin position="24"/>
        <end position="218"/>
    </location>
</feature>
<dbReference type="Gene3D" id="2.40.40.10">
    <property type="entry name" value="RlpA-like domain"/>
    <property type="match status" value="1"/>
</dbReference>
<feature type="signal peptide" evidence="5">
    <location>
        <begin position="1"/>
        <end position="23"/>
    </location>
</feature>
<evidence type="ECO:0000256" key="5">
    <source>
        <dbReference type="SAM" id="SignalP"/>
    </source>
</evidence>
<evidence type="ECO:0000313" key="7">
    <source>
        <dbReference type="Proteomes" id="UP000269721"/>
    </source>
</evidence>
<keyword evidence="4 5" id="KW-0732">Signal</keyword>
<proteinExistence type="inferred from homology"/>
<name>A0A4P9WPM3_9FUNG</name>
<sequence>MGIFNHSLLAAAIVLSALASNSASTTTCQPSGILIGLKPPSSCNTAHDSSCCVQGADYPTYTCSPPATNATQATLTVNGFQAGEDGGSPAECDGLYHSDSELIVALSTGWYAGGARCGKSIAITYNGKTVLAKVVDECDSTAGCDAEHSYQPPCTNNDVDASPGVWAALGVSTNAIDYGDANITWEDVTGPATTSTATLSVTTTGSQTRGMCSIPPSF</sequence>
<evidence type="ECO:0000256" key="2">
    <source>
        <dbReference type="ARBA" id="ARBA00005592"/>
    </source>
</evidence>
<comment type="similarity">
    <text evidence="2">Belongs to the kiwellin family.</text>
</comment>
<dbReference type="SUPFAM" id="SSF50685">
    <property type="entry name" value="Barwin-like endoglucanases"/>
    <property type="match status" value="1"/>
</dbReference>
<dbReference type="Proteomes" id="UP000269721">
    <property type="component" value="Unassembled WGS sequence"/>
</dbReference>
<comment type="subcellular location">
    <subcellularLocation>
        <location evidence="1">Secreted</location>
    </subcellularLocation>
</comment>
<reference evidence="7" key="1">
    <citation type="journal article" date="2018" name="Nat. Microbiol.">
        <title>Leveraging single-cell genomics to expand the fungal tree of life.</title>
        <authorList>
            <person name="Ahrendt S.R."/>
            <person name="Quandt C.A."/>
            <person name="Ciobanu D."/>
            <person name="Clum A."/>
            <person name="Salamov A."/>
            <person name="Andreopoulos B."/>
            <person name="Cheng J.F."/>
            <person name="Woyke T."/>
            <person name="Pelin A."/>
            <person name="Henrissat B."/>
            <person name="Reynolds N.K."/>
            <person name="Benny G.L."/>
            <person name="Smith M.E."/>
            <person name="James T.Y."/>
            <person name="Grigoriev I.V."/>
        </authorList>
    </citation>
    <scope>NUCLEOTIDE SEQUENCE [LARGE SCALE GENOMIC DNA]</scope>
</reference>
<dbReference type="InterPro" id="IPR036908">
    <property type="entry name" value="RlpA-like_sf"/>
</dbReference>
<evidence type="ECO:0008006" key="8">
    <source>
        <dbReference type="Google" id="ProtNLM"/>
    </source>
</evidence>
<organism evidence="6 7">
    <name type="scientific">Blyttiomyces helicus</name>
    <dbReference type="NCBI Taxonomy" id="388810"/>
    <lineage>
        <taxon>Eukaryota</taxon>
        <taxon>Fungi</taxon>
        <taxon>Fungi incertae sedis</taxon>
        <taxon>Chytridiomycota</taxon>
        <taxon>Chytridiomycota incertae sedis</taxon>
        <taxon>Chytridiomycetes</taxon>
        <taxon>Chytridiomycetes incertae sedis</taxon>
        <taxon>Blyttiomyces</taxon>
    </lineage>
</organism>
<dbReference type="InterPro" id="IPR039271">
    <property type="entry name" value="Kiwellin-like"/>
</dbReference>
<dbReference type="CDD" id="cd22270">
    <property type="entry name" value="DPBB_kiwellin-like"/>
    <property type="match status" value="1"/>
</dbReference>
<dbReference type="EMBL" id="KZ994019">
    <property type="protein sequence ID" value="RKO94083.1"/>
    <property type="molecule type" value="Genomic_DNA"/>
</dbReference>